<dbReference type="EMBL" id="MPRJ01000005">
    <property type="protein sequence ID" value="OOZ37657.1"/>
    <property type="molecule type" value="Genomic_DNA"/>
</dbReference>
<evidence type="ECO:0000313" key="3">
    <source>
        <dbReference type="Proteomes" id="UP000190896"/>
    </source>
</evidence>
<accession>A0A1T2KXR4</accession>
<proteinExistence type="predicted"/>
<feature type="compositionally biased region" description="Polar residues" evidence="1">
    <location>
        <begin position="99"/>
        <end position="114"/>
    </location>
</feature>
<organism evidence="2 3">
    <name type="scientific">Solemya velesiana gill symbiont</name>
    <dbReference type="NCBI Taxonomy" id="1918948"/>
    <lineage>
        <taxon>Bacteria</taxon>
        <taxon>Pseudomonadati</taxon>
        <taxon>Pseudomonadota</taxon>
        <taxon>Gammaproteobacteria</taxon>
        <taxon>sulfur-oxidizing symbionts</taxon>
    </lineage>
</organism>
<evidence type="ECO:0000256" key="1">
    <source>
        <dbReference type="SAM" id="MobiDB-lite"/>
    </source>
</evidence>
<comment type="caution">
    <text evidence="2">The sequence shown here is derived from an EMBL/GenBank/DDBJ whole genome shotgun (WGS) entry which is preliminary data.</text>
</comment>
<dbReference type="AlphaFoldDB" id="A0A1T2KXR4"/>
<gene>
    <name evidence="2" type="ORF">BOW51_01345</name>
</gene>
<dbReference type="Proteomes" id="UP000190896">
    <property type="component" value="Unassembled WGS sequence"/>
</dbReference>
<evidence type="ECO:0000313" key="2">
    <source>
        <dbReference type="EMBL" id="OOZ37657.1"/>
    </source>
</evidence>
<reference evidence="2 3" key="1">
    <citation type="submission" date="2016-11" db="EMBL/GenBank/DDBJ databases">
        <title>Mixed transmission modes and dynamic genome evolution in an obligate animal-bacterial symbiosis.</title>
        <authorList>
            <person name="Russell S.L."/>
            <person name="Corbett-Detig R.B."/>
            <person name="Cavanaugh C.M."/>
        </authorList>
    </citation>
    <scope>NUCLEOTIDE SEQUENCE [LARGE SCALE GENOMIC DNA]</scope>
    <source>
        <strain evidence="2">Se-Cadez</strain>
    </source>
</reference>
<protein>
    <submittedName>
        <fullName evidence="2">Uncharacterized protein</fullName>
    </submittedName>
</protein>
<feature type="region of interest" description="Disordered" evidence="1">
    <location>
        <begin position="99"/>
        <end position="129"/>
    </location>
</feature>
<dbReference type="RefSeq" id="WP_078485730.1">
    <property type="nucleotide sequence ID" value="NZ_MPRJ01000005.1"/>
</dbReference>
<keyword evidence="3" id="KW-1185">Reference proteome</keyword>
<sequence>MQDPHTFAQMKAKILPAITASLPNLEKIKSCVNASKNSEDLNGCVDIMMAFQKKMMGGAAGPANVPEHNTQSPRMKWSAELKERILADLSQSIKNTTAAKGCLESSSNNAQMSSCMEAAGIKRQQPPRR</sequence>
<name>A0A1T2KXR4_9GAMM</name>